<dbReference type="AlphaFoldDB" id="A0A4S8HUU5"/>
<comment type="caution">
    <text evidence="1">The sequence shown here is derived from an EMBL/GenBank/DDBJ whole genome shotgun (WGS) entry which is preliminary data.</text>
</comment>
<dbReference type="Proteomes" id="UP000306918">
    <property type="component" value="Unassembled WGS sequence"/>
</dbReference>
<reference evidence="1 2" key="1">
    <citation type="submission" date="2019-04" db="EMBL/GenBank/DDBJ databases">
        <title>Niastella caeni sp. nov., isolated from activated sludge.</title>
        <authorList>
            <person name="Sheng M."/>
        </authorList>
    </citation>
    <scope>NUCLEOTIDE SEQUENCE [LARGE SCALE GENOMIC DNA]</scope>
    <source>
        <strain evidence="1 2">HX-2-15</strain>
    </source>
</reference>
<sequence>MTLAHYDYLVSEDFLSYEFFSEGPKGKIRKVVLFSRVNLYGKFYFNLAFGDFNEAGNFNDLVISNNQDAEKVLATVAQAVIKFTNVYPEALIVAEGSTPSRTRRYQMGINKFLKEIELDFKVFGLLNNGGFEPFRSGENYKAFAVTRKNINFI</sequence>
<protein>
    <submittedName>
        <fullName evidence="1">Uncharacterized protein</fullName>
    </submittedName>
</protein>
<dbReference type="OrthoDB" id="1343312at2"/>
<dbReference type="Pfam" id="PF22028">
    <property type="entry name" value="DUF6934"/>
    <property type="match status" value="1"/>
</dbReference>
<accession>A0A4S8HUU5</accession>
<dbReference type="EMBL" id="STFF01000003">
    <property type="protein sequence ID" value="THU39383.1"/>
    <property type="molecule type" value="Genomic_DNA"/>
</dbReference>
<keyword evidence="2" id="KW-1185">Reference proteome</keyword>
<gene>
    <name evidence="1" type="ORF">FAM09_12815</name>
</gene>
<name>A0A4S8HUU5_9BACT</name>
<proteinExistence type="predicted"/>
<dbReference type="RefSeq" id="WP_136577515.1">
    <property type="nucleotide sequence ID" value="NZ_STFF01000003.1"/>
</dbReference>
<dbReference type="InterPro" id="IPR053865">
    <property type="entry name" value="DUF6934"/>
</dbReference>
<organism evidence="1 2">
    <name type="scientific">Niastella caeni</name>
    <dbReference type="NCBI Taxonomy" id="2569763"/>
    <lineage>
        <taxon>Bacteria</taxon>
        <taxon>Pseudomonadati</taxon>
        <taxon>Bacteroidota</taxon>
        <taxon>Chitinophagia</taxon>
        <taxon>Chitinophagales</taxon>
        <taxon>Chitinophagaceae</taxon>
        <taxon>Niastella</taxon>
    </lineage>
</organism>
<evidence type="ECO:0000313" key="2">
    <source>
        <dbReference type="Proteomes" id="UP000306918"/>
    </source>
</evidence>
<evidence type="ECO:0000313" key="1">
    <source>
        <dbReference type="EMBL" id="THU39383.1"/>
    </source>
</evidence>